<feature type="domain" description="Beta-mannosidase Ig-fold" evidence="16">
    <location>
        <begin position="778"/>
        <end position="840"/>
    </location>
</feature>
<evidence type="ECO:0000256" key="12">
    <source>
        <dbReference type="ARBA" id="ARBA00038429"/>
    </source>
</evidence>
<sequence>MATYLRTNIHDGWTFKQADKPDSDFRSVAQFPTVIHLDLLHHGLIPDPPKDRNSELIQWVGEKQWLYRTSFTSPQAPSGSGKTSHTMVFDGLDTYAKISLNGKEIASTANMFLQYRVDVTDTLKSAGGENTLELLFDSAFLEGKRLEKAQGYKNLFWNGDSCRMNVRKIGCHFGWDWAPTLLTCGPWRPVYLESFVTRIADLNIDIDVTDSLDSATVNANLELQGPDNNDKLVQINISGPDDETIFTGSGNSSISIKNPQLWYPVGYGTQPLYTVTATLGDQKITRKVGIRHLRLIQRPLEKGAPGTTFFFQVNQIPIYCRGANWVPGDTFLPRINAKRYHQWIELALHGNQNMIRVWGGGLYEDDSFYEICDELGVLIWHDFQLGCGVYPVSDFMTNTIREEAIYNLKRLRHHPSIVLWCGNNEDHMFAELHHLEYDINDKNPDNWLKTNWAARWYYDKMLPDICAELVPRVPYHNSSPWGGSYSNDATVGDIHSWRVWMADQPRYPYQDYEKLTGRFVSEFGMKSSPAVRSVRQLISDPSERHPQSRTFDNWFCAPEDQRTLSMYLIDNQKHNHASLSAYVYATQLNQAEATDYALRPFRRLWKGPGQEECAGSLIWQLNDCFPAASWSLADAFLRPKLAYFVAKRDYAPIIVGCTRTTVETPADEFTRVYIKRVTTADVWASNCTVSEAKLTVTTAFYSVLDGKLLASESEEVALPPNRSIELRKLKLEEDKWGVKQESVVVATKLTKDGAVLARYINFPQPLRHLDLTATEVTVTKKDVNVSDKSFKLAVSVKNGVAKGVELMIDSVDPDVADSFTFSDNALDLVPGEEQIVTVTAVADAKIDIGEIGVVEQHYGSISLEPEN</sequence>
<dbReference type="InterPro" id="IPR054593">
    <property type="entry name" value="Beta-mannosidase-like_N2"/>
</dbReference>
<keyword evidence="10" id="KW-0326">Glycosidase</keyword>
<evidence type="ECO:0000256" key="13">
    <source>
        <dbReference type="ARBA" id="ARBA00041069"/>
    </source>
</evidence>
<evidence type="ECO:0000259" key="16">
    <source>
        <dbReference type="Pfam" id="PF17753"/>
    </source>
</evidence>
<name>A0A2K0TPW2_9HYPO</name>
<evidence type="ECO:0000259" key="17">
    <source>
        <dbReference type="Pfam" id="PF17786"/>
    </source>
</evidence>
<dbReference type="Pfam" id="PF00703">
    <property type="entry name" value="Glyco_hydro_2"/>
    <property type="match status" value="1"/>
</dbReference>
<comment type="subcellular location">
    <subcellularLocation>
        <location evidence="2">Secreted</location>
    </subcellularLocation>
</comment>
<dbReference type="PANTHER" id="PTHR43730:SF1">
    <property type="entry name" value="BETA-MANNOSIDASE"/>
    <property type="match status" value="1"/>
</dbReference>
<keyword evidence="9" id="KW-0119">Carbohydrate metabolism</keyword>
<dbReference type="GO" id="GO:0000272">
    <property type="term" value="P:polysaccharide catabolic process"/>
    <property type="evidence" value="ECO:0007669"/>
    <property type="project" value="UniProtKB-KW"/>
</dbReference>
<dbReference type="InterPro" id="IPR008979">
    <property type="entry name" value="Galactose-bd-like_sf"/>
</dbReference>
<dbReference type="Proteomes" id="UP000236546">
    <property type="component" value="Unassembled WGS sequence"/>
</dbReference>
<protein>
    <recommendedName>
        <fullName evidence="13">Beta-mannosidase B</fullName>
        <ecNumber evidence="5">3.2.1.25</ecNumber>
    </recommendedName>
    <alternativeName>
        <fullName evidence="14">Mannanase B</fullName>
    </alternativeName>
</protein>
<dbReference type="InterPro" id="IPR041625">
    <property type="entry name" value="Beta-mannosidase_Ig"/>
</dbReference>
<dbReference type="InterPro" id="IPR041447">
    <property type="entry name" value="Mannosidase_ig"/>
</dbReference>
<evidence type="ECO:0000256" key="8">
    <source>
        <dbReference type="ARBA" id="ARBA00023180"/>
    </source>
</evidence>
<organism evidence="19 20">
    <name type="scientific">Trichoderma gamsii</name>
    <dbReference type="NCBI Taxonomy" id="398673"/>
    <lineage>
        <taxon>Eukaryota</taxon>
        <taxon>Fungi</taxon>
        <taxon>Dikarya</taxon>
        <taxon>Ascomycota</taxon>
        <taxon>Pezizomycotina</taxon>
        <taxon>Sordariomycetes</taxon>
        <taxon>Hypocreomycetidae</taxon>
        <taxon>Hypocreales</taxon>
        <taxon>Hypocreaceae</taxon>
        <taxon>Trichoderma</taxon>
    </lineage>
</organism>
<evidence type="ECO:0000256" key="3">
    <source>
        <dbReference type="ARBA" id="ARBA00004740"/>
    </source>
</evidence>
<dbReference type="SUPFAM" id="SSF49303">
    <property type="entry name" value="beta-Galactosidase/glucuronidase domain"/>
    <property type="match status" value="2"/>
</dbReference>
<dbReference type="InterPro" id="IPR050887">
    <property type="entry name" value="Beta-mannosidase_GH2"/>
</dbReference>
<dbReference type="FunFam" id="3.20.20.80:FF:000050">
    <property type="entry name" value="Beta-mannosidase B"/>
    <property type="match status" value="1"/>
</dbReference>
<dbReference type="SUPFAM" id="SSF49785">
    <property type="entry name" value="Galactose-binding domain-like"/>
    <property type="match status" value="1"/>
</dbReference>
<accession>A0A2K0TPW2</accession>
<evidence type="ECO:0000256" key="9">
    <source>
        <dbReference type="ARBA" id="ARBA00023277"/>
    </source>
</evidence>
<evidence type="ECO:0000256" key="11">
    <source>
        <dbReference type="ARBA" id="ARBA00023326"/>
    </source>
</evidence>
<dbReference type="Gene3D" id="3.20.20.80">
    <property type="entry name" value="Glycosidases"/>
    <property type="match status" value="1"/>
</dbReference>
<dbReference type="Pfam" id="PF22666">
    <property type="entry name" value="Glyco_hydro_2_N2"/>
    <property type="match status" value="1"/>
</dbReference>
<feature type="domain" description="Beta-mannosidase-like galactose-binding" evidence="18">
    <location>
        <begin position="13"/>
        <end position="188"/>
    </location>
</feature>
<evidence type="ECO:0000256" key="7">
    <source>
        <dbReference type="ARBA" id="ARBA00022801"/>
    </source>
</evidence>
<dbReference type="SUPFAM" id="SSF51445">
    <property type="entry name" value="(Trans)glycosidases"/>
    <property type="match status" value="1"/>
</dbReference>
<evidence type="ECO:0000256" key="6">
    <source>
        <dbReference type="ARBA" id="ARBA00022525"/>
    </source>
</evidence>
<evidence type="ECO:0000256" key="1">
    <source>
        <dbReference type="ARBA" id="ARBA00000829"/>
    </source>
</evidence>
<dbReference type="GO" id="GO:0006516">
    <property type="term" value="P:glycoprotein catabolic process"/>
    <property type="evidence" value="ECO:0007669"/>
    <property type="project" value="TreeGrafter"/>
</dbReference>
<comment type="caution">
    <text evidence="19">The sequence shown here is derived from an EMBL/GenBank/DDBJ whole genome shotgun (WGS) entry which is preliminary data.</text>
</comment>
<dbReference type="AlphaFoldDB" id="A0A2K0TPW2"/>
<dbReference type="InterPro" id="IPR006102">
    <property type="entry name" value="Ig-like_GH2"/>
</dbReference>
<comment type="pathway">
    <text evidence="3">Glycan metabolism; N-glycan degradation.</text>
</comment>
<dbReference type="Pfam" id="PF17753">
    <property type="entry name" value="Ig_mannosidase"/>
    <property type="match status" value="1"/>
</dbReference>
<evidence type="ECO:0000256" key="14">
    <source>
        <dbReference type="ARBA" id="ARBA00041614"/>
    </source>
</evidence>
<dbReference type="GO" id="GO:0004567">
    <property type="term" value="F:beta-mannosidase activity"/>
    <property type="evidence" value="ECO:0007669"/>
    <property type="project" value="UniProtKB-EC"/>
</dbReference>
<evidence type="ECO:0000256" key="10">
    <source>
        <dbReference type="ARBA" id="ARBA00023295"/>
    </source>
</evidence>
<dbReference type="OrthoDB" id="2866996at2759"/>
<keyword evidence="7" id="KW-0378">Hydrolase</keyword>
<reference evidence="19 20" key="1">
    <citation type="submission" date="2017-02" db="EMBL/GenBank/DDBJ databases">
        <title>Genomes of Trichoderma spp. with biocontrol activity.</title>
        <authorList>
            <person name="Gardiner D."/>
            <person name="Kazan K."/>
            <person name="Vos C."/>
            <person name="Harvey P."/>
        </authorList>
    </citation>
    <scope>NUCLEOTIDE SEQUENCE [LARGE SCALE GENOMIC DNA]</scope>
    <source>
        <strain evidence="19 20">A5MH</strain>
    </source>
</reference>
<dbReference type="InterPro" id="IPR013783">
    <property type="entry name" value="Ig-like_fold"/>
</dbReference>
<dbReference type="Gene3D" id="2.60.120.260">
    <property type="entry name" value="Galactose-binding domain-like"/>
    <property type="match status" value="1"/>
</dbReference>
<dbReference type="PANTHER" id="PTHR43730">
    <property type="entry name" value="BETA-MANNOSIDASE"/>
    <property type="match status" value="1"/>
</dbReference>
<comment type="subunit">
    <text evidence="4">Homodimer.</text>
</comment>
<keyword evidence="6" id="KW-0964">Secreted</keyword>
<dbReference type="EMBL" id="MTYH01000013">
    <property type="protein sequence ID" value="PNP47554.1"/>
    <property type="molecule type" value="Genomic_DNA"/>
</dbReference>
<dbReference type="GO" id="GO:0005576">
    <property type="term" value="C:extracellular region"/>
    <property type="evidence" value="ECO:0007669"/>
    <property type="project" value="UniProtKB-SubCell"/>
</dbReference>
<keyword evidence="11" id="KW-0624">Polysaccharide degradation</keyword>
<evidence type="ECO:0000256" key="2">
    <source>
        <dbReference type="ARBA" id="ARBA00004613"/>
    </source>
</evidence>
<feature type="domain" description="Mannosidase Ig/CBM-like" evidence="17">
    <location>
        <begin position="679"/>
        <end position="768"/>
    </location>
</feature>
<evidence type="ECO:0000313" key="19">
    <source>
        <dbReference type="EMBL" id="PNP47554.1"/>
    </source>
</evidence>
<proteinExistence type="inferred from homology"/>
<evidence type="ECO:0000259" key="15">
    <source>
        <dbReference type="Pfam" id="PF00703"/>
    </source>
</evidence>
<gene>
    <name evidence="19" type="ORF">TGAMA5MH_01376</name>
</gene>
<comment type="similarity">
    <text evidence="12">Belongs to the glycosyl hydrolase 2 family. Beta-mannosidase B subfamily.</text>
</comment>
<dbReference type="Gene3D" id="2.60.40.10">
    <property type="entry name" value="Immunoglobulins"/>
    <property type="match status" value="2"/>
</dbReference>
<evidence type="ECO:0000259" key="18">
    <source>
        <dbReference type="Pfam" id="PF22666"/>
    </source>
</evidence>
<comment type="catalytic activity">
    <reaction evidence="1">
        <text>Hydrolysis of terminal, non-reducing beta-D-mannose residues in beta-D-mannosides.</text>
        <dbReference type="EC" id="3.2.1.25"/>
    </reaction>
</comment>
<dbReference type="InterPro" id="IPR017853">
    <property type="entry name" value="GH"/>
</dbReference>
<dbReference type="Pfam" id="PF17786">
    <property type="entry name" value="Mannosidase_ig"/>
    <property type="match status" value="1"/>
</dbReference>
<evidence type="ECO:0000256" key="4">
    <source>
        <dbReference type="ARBA" id="ARBA00011738"/>
    </source>
</evidence>
<evidence type="ECO:0000256" key="5">
    <source>
        <dbReference type="ARBA" id="ARBA00012754"/>
    </source>
</evidence>
<dbReference type="UniPathway" id="UPA00280"/>
<dbReference type="InterPro" id="IPR036156">
    <property type="entry name" value="Beta-gal/glucu_dom_sf"/>
</dbReference>
<evidence type="ECO:0000313" key="20">
    <source>
        <dbReference type="Proteomes" id="UP000236546"/>
    </source>
</evidence>
<feature type="domain" description="Glycoside hydrolase family 2 immunoglobulin-like beta-sandwich" evidence="15">
    <location>
        <begin position="197"/>
        <end position="291"/>
    </location>
</feature>
<dbReference type="EC" id="3.2.1.25" evidence="5"/>
<keyword evidence="8" id="KW-0325">Glycoprotein</keyword>